<keyword evidence="9 18" id="KW-0630">Potassium</keyword>
<dbReference type="AlphaFoldDB" id="A0A561E8J4"/>
<comment type="catalytic activity">
    <reaction evidence="16 17 18">
        <text>(6S)-NADPHX + ADP = AMP + phosphate + NADPH + H(+)</text>
        <dbReference type="Rhea" id="RHEA:32235"/>
        <dbReference type="ChEBI" id="CHEBI:15378"/>
        <dbReference type="ChEBI" id="CHEBI:43474"/>
        <dbReference type="ChEBI" id="CHEBI:57783"/>
        <dbReference type="ChEBI" id="CHEBI:64076"/>
        <dbReference type="ChEBI" id="CHEBI:456215"/>
        <dbReference type="ChEBI" id="CHEBI:456216"/>
        <dbReference type="EC" id="4.2.1.136"/>
    </reaction>
</comment>
<dbReference type="PROSITE" id="PS51385">
    <property type="entry name" value="YJEF_N"/>
    <property type="match status" value="1"/>
</dbReference>
<evidence type="ECO:0000256" key="11">
    <source>
        <dbReference type="ARBA" id="ARBA00023235"/>
    </source>
</evidence>
<dbReference type="PANTHER" id="PTHR12592">
    <property type="entry name" value="ATP-DEPENDENT (S)-NAD(P)H-HYDRATE DEHYDRATASE FAMILY MEMBER"/>
    <property type="match status" value="1"/>
</dbReference>
<keyword evidence="13" id="KW-0511">Multifunctional enzyme</keyword>
<feature type="binding site" evidence="17">
    <location>
        <position position="303"/>
    </location>
    <ligand>
        <name>(6S)-NADPHX</name>
        <dbReference type="ChEBI" id="CHEBI:64076"/>
    </ligand>
</feature>
<comment type="caution">
    <text evidence="21">The sequence shown here is derived from an EMBL/GenBank/DDBJ whole genome shotgun (WGS) entry which is preliminary data.</text>
</comment>
<feature type="binding site" evidence="17">
    <location>
        <position position="430"/>
    </location>
    <ligand>
        <name>AMP</name>
        <dbReference type="ChEBI" id="CHEBI:456215"/>
    </ligand>
</feature>
<dbReference type="EMBL" id="VIVQ01000001">
    <property type="protein sequence ID" value="TWE11880.1"/>
    <property type="molecule type" value="Genomic_DNA"/>
</dbReference>
<dbReference type="Proteomes" id="UP000318297">
    <property type="component" value="Unassembled WGS sequence"/>
</dbReference>
<keyword evidence="8 17" id="KW-0521">NADP</keyword>
<dbReference type="InterPro" id="IPR029056">
    <property type="entry name" value="Ribokinase-like"/>
</dbReference>
<keyword evidence="6 17" id="KW-0547">Nucleotide-binding</keyword>
<evidence type="ECO:0000256" key="5">
    <source>
        <dbReference type="ARBA" id="ARBA00022723"/>
    </source>
</evidence>
<dbReference type="Pfam" id="PF03853">
    <property type="entry name" value="YjeF_N"/>
    <property type="match status" value="1"/>
</dbReference>
<dbReference type="PIRSF" id="PIRSF017184">
    <property type="entry name" value="Nnr"/>
    <property type="match status" value="1"/>
</dbReference>
<comment type="cofactor">
    <cofactor evidence="17">
        <name>Mg(2+)</name>
        <dbReference type="ChEBI" id="CHEBI:18420"/>
    </cofactor>
</comment>
<name>A0A561E8J4_9MICO</name>
<dbReference type="CDD" id="cd01171">
    <property type="entry name" value="YXKO-related"/>
    <property type="match status" value="1"/>
</dbReference>
<dbReference type="PANTHER" id="PTHR12592:SF0">
    <property type="entry name" value="ATP-DEPENDENT (S)-NAD(P)H-HYDRATE DEHYDRATASE"/>
    <property type="match status" value="1"/>
</dbReference>
<gene>
    <name evidence="17" type="primary">nnrD</name>
    <name evidence="21" type="ORF">BKA23_0673</name>
</gene>
<keyword evidence="21" id="KW-0418">Kinase</keyword>
<dbReference type="InterPro" id="IPR000631">
    <property type="entry name" value="CARKD"/>
</dbReference>
<dbReference type="PROSITE" id="PS51383">
    <property type="entry name" value="YJEF_C_3"/>
    <property type="match status" value="1"/>
</dbReference>
<evidence type="ECO:0000256" key="16">
    <source>
        <dbReference type="ARBA" id="ARBA00049209"/>
    </source>
</evidence>
<evidence type="ECO:0000259" key="20">
    <source>
        <dbReference type="PROSITE" id="PS51385"/>
    </source>
</evidence>
<keyword evidence="12 17" id="KW-0456">Lyase</keyword>
<comment type="function">
    <text evidence="14 18">Bifunctional enzyme that catalyzes the epimerization of the S- and R-forms of NAD(P)HX and the dehydration of the S-form of NAD(P)HX at the expense of ADP, which is converted to AMP. This allows the repair of both epimers of NAD(P)HX, a damaged form of NAD(P)H that is a result of enzymatic or heat-dependent hydration.</text>
</comment>
<dbReference type="Gene3D" id="3.40.50.10260">
    <property type="entry name" value="YjeF N-terminal domain"/>
    <property type="match status" value="1"/>
</dbReference>
<evidence type="ECO:0000313" key="22">
    <source>
        <dbReference type="Proteomes" id="UP000318297"/>
    </source>
</evidence>
<feature type="binding site" evidence="17">
    <location>
        <position position="253"/>
    </location>
    <ligand>
        <name>(6S)-NADPHX</name>
        <dbReference type="ChEBI" id="CHEBI:64076"/>
    </ligand>
</feature>
<dbReference type="InterPro" id="IPR036652">
    <property type="entry name" value="YjeF_N_dom_sf"/>
</dbReference>
<dbReference type="OrthoDB" id="9806925at2"/>
<evidence type="ECO:0000256" key="13">
    <source>
        <dbReference type="ARBA" id="ARBA00023268"/>
    </source>
</evidence>
<feature type="binding site" evidence="17">
    <location>
        <position position="431"/>
    </location>
    <ligand>
        <name>(6S)-NADPHX</name>
        <dbReference type="ChEBI" id="CHEBI:64076"/>
    </ligand>
</feature>
<evidence type="ECO:0000256" key="14">
    <source>
        <dbReference type="ARBA" id="ARBA00025153"/>
    </source>
</evidence>
<dbReference type="GO" id="GO:0110051">
    <property type="term" value="P:metabolite repair"/>
    <property type="evidence" value="ECO:0007669"/>
    <property type="project" value="TreeGrafter"/>
</dbReference>
<keyword evidence="21" id="KW-0808">Transferase</keyword>
<evidence type="ECO:0000256" key="17">
    <source>
        <dbReference type="HAMAP-Rule" id="MF_01965"/>
    </source>
</evidence>
<comment type="catalytic activity">
    <reaction evidence="1 18">
        <text>(6R)-NADHX = (6S)-NADHX</text>
        <dbReference type="Rhea" id="RHEA:32215"/>
        <dbReference type="ChEBI" id="CHEBI:64074"/>
        <dbReference type="ChEBI" id="CHEBI:64075"/>
        <dbReference type="EC" id="5.1.99.6"/>
    </reaction>
</comment>
<organism evidence="21 22">
    <name type="scientific">Rudaeicoccus suwonensis</name>
    <dbReference type="NCBI Taxonomy" id="657409"/>
    <lineage>
        <taxon>Bacteria</taxon>
        <taxon>Bacillati</taxon>
        <taxon>Actinomycetota</taxon>
        <taxon>Actinomycetes</taxon>
        <taxon>Micrococcales</taxon>
        <taxon>Dermacoccaceae</taxon>
        <taxon>Rudaeicoccus</taxon>
    </lineage>
</organism>
<evidence type="ECO:0000256" key="12">
    <source>
        <dbReference type="ARBA" id="ARBA00023239"/>
    </source>
</evidence>
<evidence type="ECO:0000256" key="1">
    <source>
        <dbReference type="ARBA" id="ARBA00000013"/>
    </source>
</evidence>
<dbReference type="Gene3D" id="3.40.1190.20">
    <property type="match status" value="1"/>
</dbReference>
<feature type="domain" description="YjeF C-terminal" evidence="19">
    <location>
        <begin position="218"/>
        <end position="487"/>
    </location>
</feature>
<dbReference type="SUPFAM" id="SSF53613">
    <property type="entry name" value="Ribokinase-like"/>
    <property type="match status" value="1"/>
</dbReference>
<keyword evidence="5 18" id="KW-0479">Metal-binding</keyword>
<evidence type="ECO:0000313" key="21">
    <source>
        <dbReference type="EMBL" id="TWE11880.1"/>
    </source>
</evidence>
<evidence type="ECO:0000256" key="9">
    <source>
        <dbReference type="ARBA" id="ARBA00022958"/>
    </source>
</evidence>
<dbReference type="GO" id="GO:0052856">
    <property type="term" value="F:NAD(P)HX epimerase activity"/>
    <property type="evidence" value="ECO:0007669"/>
    <property type="project" value="UniProtKB-EC"/>
</dbReference>
<dbReference type="GO" id="GO:0052855">
    <property type="term" value="F:ADP-dependent NAD(P)H-hydrate dehydratase activity"/>
    <property type="evidence" value="ECO:0007669"/>
    <property type="project" value="UniProtKB-UniRule"/>
</dbReference>
<comment type="catalytic activity">
    <reaction evidence="15 17 18">
        <text>(6S)-NADHX + ADP = AMP + phosphate + NADH + H(+)</text>
        <dbReference type="Rhea" id="RHEA:32223"/>
        <dbReference type="ChEBI" id="CHEBI:15378"/>
        <dbReference type="ChEBI" id="CHEBI:43474"/>
        <dbReference type="ChEBI" id="CHEBI:57945"/>
        <dbReference type="ChEBI" id="CHEBI:64074"/>
        <dbReference type="ChEBI" id="CHEBI:456215"/>
        <dbReference type="ChEBI" id="CHEBI:456216"/>
        <dbReference type="EC" id="4.2.1.136"/>
    </reaction>
</comment>
<evidence type="ECO:0000259" key="19">
    <source>
        <dbReference type="PROSITE" id="PS51383"/>
    </source>
</evidence>
<dbReference type="Pfam" id="PF01256">
    <property type="entry name" value="Carb_kinase"/>
    <property type="match status" value="1"/>
</dbReference>
<evidence type="ECO:0000256" key="15">
    <source>
        <dbReference type="ARBA" id="ARBA00048238"/>
    </source>
</evidence>
<dbReference type="InterPro" id="IPR030677">
    <property type="entry name" value="Nnr"/>
</dbReference>
<sequence>MMRAFAVADVRAAEEAVRAQLPEGMLMTRAAEGLAEVAMARLGRHGSRVVVLAGPGDNGGDALYAAAALAGDDLNVLAVLTGPAEHQGGLEAATGAGVVIEEWRDGPAGDAVTGALADADLVIDGILGIGGRPGLPEHLRNLPDLIGGDAFVLAVDLPSGCDPAGLVRSDSIYADETVTFSLAKPVHLMPVSEPAVGMLTVVDIDVPDPDAIAVQRFSHQDVASLWPVPGPDDDKYSRGVLGVVAGGEHYTGAPVMAVTAAVTVGVGMVRYVGPDAPTHLLRQLVPEAVFGEGRVQAWAIGSGLVVDDASSEQLRVAAEAIASDLPVLLDAGGLDLIEGPRHAPTLLTPHAGELLRLAKRLDIRAQDGATIDERLMQLQPTVVAGLVADRLDATVLLKGSITSVVSPGASELPTYTQADGPTWLATAGAGDALAGICGALLAGGLPPQLAGAVGALVHGVAADQANPGGPVRALDVAHQAGRAVAHLLSLPQE</sequence>
<keyword evidence="7 17" id="KW-0067">ATP-binding</keyword>
<keyword evidence="22" id="KW-1185">Reference proteome</keyword>
<evidence type="ECO:0000256" key="18">
    <source>
        <dbReference type="PIRNR" id="PIRNR017184"/>
    </source>
</evidence>
<reference evidence="21 22" key="1">
    <citation type="submission" date="2019-06" db="EMBL/GenBank/DDBJ databases">
        <title>Sequencing the genomes of 1000 actinobacteria strains.</title>
        <authorList>
            <person name="Klenk H.-P."/>
        </authorList>
    </citation>
    <scope>NUCLEOTIDE SEQUENCE [LARGE SCALE GENOMIC DNA]</scope>
    <source>
        <strain evidence="21 22">DSM 19560</strain>
    </source>
</reference>
<comment type="similarity">
    <text evidence="3 18">In the N-terminal section; belongs to the NnrE/AIBP family.</text>
</comment>
<evidence type="ECO:0000256" key="6">
    <source>
        <dbReference type="ARBA" id="ARBA00022741"/>
    </source>
</evidence>
<comment type="catalytic activity">
    <reaction evidence="2 18">
        <text>(6R)-NADPHX = (6S)-NADPHX</text>
        <dbReference type="Rhea" id="RHEA:32227"/>
        <dbReference type="ChEBI" id="CHEBI:64076"/>
        <dbReference type="ChEBI" id="CHEBI:64077"/>
        <dbReference type="EC" id="5.1.99.6"/>
    </reaction>
</comment>
<evidence type="ECO:0000256" key="2">
    <source>
        <dbReference type="ARBA" id="ARBA00000909"/>
    </source>
</evidence>
<evidence type="ECO:0000256" key="4">
    <source>
        <dbReference type="ARBA" id="ARBA00009524"/>
    </source>
</evidence>
<dbReference type="GO" id="GO:0046872">
    <property type="term" value="F:metal ion binding"/>
    <property type="evidence" value="ECO:0007669"/>
    <property type="project" value="UniProtKB-UniRule"/>
</dbReference>
<dbReference type="SUPFAM" id="SSF64153">
    <property type="entry name" value="YjeF N-terminal domain-like"/>
    <property type="match status" value="1"/>
</dbReference>
<evidence type="ECO:0000256" key="10">
    <source>
        <dbReference type="ARBA" id="ARBA00023027"/>
    </source>
</evidence>
<comment type="similarity">
    <text evidence="17">Belongs to the NnrD/CARKD family.</text>
</comment>
<evidence type="ECO:0000256" key="7">
    <source>
        <dbReference type="ARBA" id="ARBA00022840"/>
    </source>
</evidence>
<comment type="similarity">
    <text evidence="4 18">In the C-terminal section; belongs to the NnrD/CARKD family.</text>
</comment>
<evidence type="ECO:0000256" key="3">
    <source>
        <dbReference type="ARBA" id="ARBA00006001"/>
    </source>
</evidence>
<comment type="function">
    <text evidence="17">Catalyzes the dehydration of the S-form of NAD(P)HX at the expense of ADP, which is converted to AMP. Together with NAD(P)HX epimerase, which catalyzes the epimerization of the S- and R-forms, the enzyme allows the repair of both epimers of NAD(P)HX, a damaged form of NAD(P)H that is a result of enzymatic or heat-dependent hydration.</text>
</comment>
<dbReference type="GO" id="GO:0016301">
    <property type="term" value="F:kinase activity"/>
    <property type="evidence" value="ECO:0007669"/>
    <property type="project" value="UniProtKB-KW"/>
</dbReference>
<dbReference type="GO" id="GO:0005524">
    <property type="term" value="F:ATP binding"/>
    <property type="evidence" value="ECO:0007669"/>
    <property type="project" value="UniProtKB-UniRule"/>
</dbReference>
<protein>
    <recommendedName>
        <fullName evidence="17">ADP-dependent (S)-NAD(P)H-hydrate dehydratase</fullName>
        <ecNumber evidence="17">4.2.1.136</ecNumber>
    </recommendedName>
    <alternativeName>
        <fullName evidence="17">ADP-dependent NAD(P)HX dehydratase</fullName>
    </alternativeName>
</protein>
<keyword evidence="11 18" id="KW-0413">Isomerase</keyword>
<evidence type="ECO:0000256" key="8">
    <source>
        <dbReference type="ARBA" id="ARBA00022857"/>
    </source>
</evidence>
<dbReference type="InterPro" id="IPR004443">
    <property type="entry name" value="YjeF_N_dom"/>
</dbReference>
<dbReference type="GO" id="GO:0046496">
    <property type="term" value="P:nicotinamide nucleotide metabolic process"/>
    <property type="evidence" value="ECO:0007669"/>
    <property type="project" value="UniProtKB-UniRule"/>
</dbReference>
<comment type="subunit">
    <text evidence="17">Homotetramer.</text>
</comment>
<feature type="binding site" evidence="17">
    <location>
        <begin position="398"/>
        <end position="402"/>
    </location>
    <ligand>
        <name>AMP</name>
        <dbReference type="ChEBI" id="CHEBI:456215"/>
    </ligand>
</feature>
<keyword evidence="10 17" id="KW-0520">NAD</keyword>
<comment type="cofactor">
    <cofactor evidence="18">
        <name>K(+)</name>
        <dbReference type="ChEBI" id="CHEBI:29103"/>
    </cofactor>
    <text evidence="18">Binds 1 potassium ion per subunit.</text>
</comment>
<proteinExistence type="inferred from homology"/>
<accession>A0A561E8J4</accession>
<dbReference type="EC" id="4.2.1.136" evidence="17"/>
<feature type="binding site" evidence="17">
    <location>
        <position position="350"/>
    </location>
    <ligand>
        <name>(6S)-NADPHX</name>
        <dbReference type="ChEBI" id="CHEBI:64076"/>
    </ligand>
</feature>
<feature type="domain" description="YjeF N-terminal" evidence="20">
    <location>
        <begin position="5"/>
        <end position="212"/>
    </location>
</feature>
<dbReference type="HAMAP" id="MF_01965">
    <property type="entry name" value="NADHX_dehydratase"/>
    <property type="match status" value="1"/>
</dbReference>